<accession>A0A6H1ZXN0</accession>
<proteinExistence type="predicted"/>
<evidence type="ECO:0000313" key="2">
    <source>
        <dbReference type="EMBL" id="QJA80259.1"/>
    </source>
</evidence>
<dbReference type="EMBL" id="MT142414">
    <property type="protein sequence ID" value="QJA80259.1"/>
    <property type="molecule type" value="Genomic_DNA"/>
</dbReference>
<protein>
    <submittedName>
        <fullName evidence="1">Uncharacterized protein</fullName>
    </submittedName>
</protein>
<dbReference type="AlphaFoldDB" id="A0A6H1ZXN0"/>
<gene>
    <name evidence="2" type="ORF">MM415A00755_0006</name>
    <name evidence="3" type="ORF">MM415B03656_0009</name>
    <name evidence="1" type="ORF">TM448A02435_0010</name>
</gene>
<evidence type="ECO:0000313" key="1">
    <source>
        <dbReference type="EMBL" id="QJA52025.1"/>
    </source>
</evidence>
<dbReference type="EMBL" id="MT143285">
    <property type="protein sequence ID" value="QJA95095.1"/>
    <property type="molecule type" value="Genomic_DNA"/>
</dbReference>
<evidence type="ECO:0000313" key="3">
    <source>
        <dbReference type="EMBL" id="QJA95095.1"/>
    </source>
</evidence>
<organism evidence="1">
    <name type="scientific">viral metagenome</name>
    <dbReference type="NCBI Taxonomy" id="1070528"/>
    <lineage>
        <taxon>unclassified sequences</taxon>
        <taxon>metagenomes</taxon>
        <taxon>organismal metagenomes</taxon>
    </lineage>
</organism>
<reference evidence="1" key="1">
    <citation type="submission" date="2020-03" db="EMBL/GenBank/DDBJ databases">
        <title>The deep terrestrial virosphere.</title>
        <authorList>
            <person name="Holmfeldt K."/>
            <person name="Nilsson E."/>
            <person name="Simone D."/>
            <person name="Lopez-Fernandez M."/>
            <person name="Wu X."/>
            <person name="de Brujin I."/>
            <person name="Lundin D."/>
            <person name="Andersson A."/>
            <person name="Bertilsson S."/>
            <person name="Dopson M."/>
        </authorList>
    </citation>
    <scope>NUCLEOTIDE SEQUENCE</scope>
    <source>
        <strain evidence="2">MM415A00755</strain>
        <strain evidence="3">MM415B03656</strain>
        <strain evidence="1">TM448A02435</strain>
    </source>
</reference>
<sequence length="57" mass="6999">MRNKPIRTDNLLTQVVVESFELLEKLKGEIKTVYRVPFMQEKKTARERREERDAEYW</sequence>
<dbReference type="EMBL" id="MT144306">
    <property type="protein sequence ID" value="QJA52025.1"/>
    <property type="molecule type" value="Genomic_DNA"/>
</dbReference>
<name>A0A6H1ZXN0_9ZZZZ</name>